<evidence type="ECO:0000313" key="3">
    <source>
        <dbReference type="Proteomes" id="UP001285908"/>
    </source>
</evidence>
<feature type="compositionally biased region" description="Polar residues" evidence="1">
    <location>
        <begin position="29"/>
        <end position="40"/>
    </location>
</feature>
<organism evidence="2 3">
    <name type="scientific">Neurospora hispaniola</name>
    <dbReference type="NCBI Taxonomy" id="588809"/>
    <lineage>
        <taxon>Eukaryota</taxon>
        <taxon>Fungi</taxon>
        <taxon>Dikarya</taxon>
        <taxon>Ascomycota</taxon>
        <taxon>Pezizomycotina</taxon>
        <taxon>Sordariomycetes</taxon>
        <taxon>Sordariomycetidae</taxon>
        <taxon>Sordariales</taxon>
        <taxon>Sordariaceae</taxon>
        <taxon>Neurospora</taxon>
    </lineage>
</organism>
<dbReference type="RefSeq" id="XP_062697830.1">
    <property type="nucleotide sequence ID" value="XM_062838600.1"/>
</dbReference>
<dbReference type="AlphaFoldDB" id="A0AAJ0MWC2"/>
<gene>
    <name evidence="2" type="ORF">B0T23DRAFT_401666</name>
</gene>
<dbReference type="Proteomes" id="UP001285908">
    <property type="component" value="Unassembled WGS sequence"/>
</dbReference>
<feature type="compositionally biased region" description="Low complexity" evidence="1">
    <location>
        <begin position="140"/>
        <end position="150"/>
    </location>
</feature>
<evidence type="ECO:0000313" key="2">
    <source>
        <dbReference type="EMBL" id="KAK3500197.1"/>
    </source>
</evidence>
<comment type="caution">
    <text evidence="2">The sequence shown here is derived from an EMBL/GenBank/DDBJ whole genome shotgun (WGS) entry which is preliminary data.</text>
</comment>
<dbReference type="GeneID" id="87876222"/>
<feature type="compositionally biased region" description="Basic and acidic residues" evidence="1">
    <location>
        <begin position="160"/>
        <end position="170"/>
    </location>
</feature>
<accession>A0AAJ0MWC2</accession>
<sequence>MLRSKNAPNTVMGPPPPKRRPNEPLPNGTKRQQQRTSPRLANNKRVTDNASSSRPSAPQPKPAQTFKERLFSRPQKKRKPTPEPAKVDLHSRPQTTIAPFFKKLQAAFGEETQPAKQKPQHKPHERKSDYIRVPPPPPLKQQQQQQQQQPTVQTRKRKRESPVKESKPSSETEDMLAELRAHYLTAATNLHSHALTSLTKAHSLVIKKLDDGIGSSEEKFLQDVEKRASRLSLPLSEFVIRSDQRGSDGVMRSEKHVISDLVKKVEKKLVKAEMELEGLWREWVESEKEMERVLENVLKEVEDLNTGKSGKKVDGEGDDLPGASGDAGKALEADKSDERDMLTKYEEAIEEEVEKAEEEVTKLTLSTYQMMKDLEKDYRKAIIPDLHLFYTSIEDV</sequence>
<protein>
    <submittedName>
        <fullName evidence="2">Uncharacterized protein</fullName>
    </submittedName>
</protein>
<feature type="region of interest" description="Disordered" evidence="1">
    <location>
        <begin position="307"/>
        <end position="337"/>
    </location>
</feature>
<proteinExistence type="predicted"/>
<reference evidence="2 3" key="1">
    <citation type="journal article" date="2023" name="Mol. Phylogenet. Evol.">
        <title>Genome-scale phylogeny and comparative genomics of the fungal order Sordariales.</title>
        <authorList>
            <person name="Hensen N."/>
            <person name="Bonometti L."/>
            <person name="Westerberg I."/>
            <person name="Brannstrom I.O."/>
            <person name="Guillou S."/>
            <person name="Cros-Aarteil S."/>
            <person name="Calhoun S."/>
            <person name="Haridas S."/>
            <person name="Kuo A."/>
            <person name="Mondo S."/>
            <person name="Pangilinan J."/>
            <person name="Riley R."/>
            <person name="LaButti K."/>
            <person name="Andreopoulos B."/>
            <person name="Lipzen A."/>
            <person name="Chen C."/>
            <person name="Yan M."/>
            <person name="Daum C."/>
            <person name="Ng V."/>
            <person name="Clum A."/>
            <person name="Steindorff A."/>
            <person name="Ohm R.A."/>
            <person name="Martin F."/>
            <person name="Silar P."/>
            <person name="Natvig D.O."/>
            <person name="Lalanne C."/>
            <person name="Gautier V."/>
            <person name="Ament-Velasquez S.L."/>
            <person name="Kruys A."/>
            <person name="Hutchinson M.I."/>
            <person name="Powell A.J."/>
            <person name="Barry K."/>
            <person name="Miller A.N."/>
            <person name="Grigoriev I.V."/>
            <person name="Debuchy R."/>
            <person name="Gladieux P."/>
            <person name="Hiltunen Thoren M."/>
            <person name="Johannesson H."/>
        </authorList>
    </citation>
    <scope>NUCLEOTIDE SEQUENCE [LARGE SCALE GENOMIC DNA]</scope>
    <source>
        <strain evidence="2 3">FGSC 10403</strain>
    </source>
</reference>
<dbReference type="EMBL" id="JAULSX010000001">
    <property type="protein sequence ID" value="KAK3500197.1"/>
    <property type="molecule type" value="Genomic_DNA"/>
</dbReference>
<feature type="region of interest" description="Disordered" evidence="1">
    <location>
        <begin position="1"/>
        <end position="174"/>
    </location>
</feature>
<evidence type="ECO:0000256" key="1">
    <source>
        <dbReference type="SAM" id="MobiDB-lite"/>
    </source>
</evidence>
<name>A0AAJ0MWC2_9PEZI</name>
<keyword evidence="3" id="KW-1185">Reference proteome</keyword>